<gene>
    <name evidence="7" type="ORF">UFOPK3775_00668</name>
</gene>
<dbReference type="PANTHER" id="PTHR37422:SF23">
    <property type="entry name" value="TEICHURONIC ACID BIOSYNTHESIS PROTEIN TUAE"/>
    <property type="match status" value="1"/>
</dbReference>
<evidence type="ECO:0000256" key="2">
    <source>
        <dbReference type="ARBA" id="ARBA00022692"/>
    </source>
</evidence>
<feature type="transmembrane region" description="Helical" evidence="5">
    <location>
        <begin position="214"/>
        <end position="231"/>
    </location>
</feature>
<evidence type="ECO:0000256" key="5">
    <source>
        <dbReference type="SAM" id="Phobius"/>
    </source>
</evidence>
<feature type="transmembrane region" description="Helical" evidence="5">
    <location>
        <begin position="98"/>
        <end position="116"/>
    </location>
</feature>
<evidence type="ECO:0000256" key="1">
    <source>
        <dbReference type="ARBA" id="ARBA00004141"/>
    </source>
</evidence>
<feature type="transmembrane region" description="Helical" evidence="5">
    <location>
        <begin position="38"/>
        <end position="59"/>
    </location>
</feature>
<keyword evidence="4 5" id="KW-0472">Membrane</keyword>
<proteinExistence type="predicted"/>
<feature type="transmembrane region" description="Helical" evidence="5">
    <location>
        <begin position="191"/>
        <end position="208"/>
    </location>
</feature>
<dbReference type="InterPro" id="IPR007016">
    <property type="entry name" value="O-antigen_ligase-rel_domated"/>
</dbReference>
<evidence type="ECO:0000259" key="6">
    <source>
        <dbReference type="Pfam" id="PF04932"/>
    </source>
</evidence>
<sequence length="582" mass="64675">MSKSLKERSILLAAVGYFCAAVFHVPDNYFEHVFDRTAPLQFLTLALLASLFAIAIALNPSRFNFSKKANYGLFALAAFGLISVALSGNPIGSLFGDSGRFAGFLSLAALVIVAIFHSQFKIQAFRKLLLLYIATVEVVALIGIIQHFEWLTFPGAGGVSSTLGNTDFFAAYLGTTFPLIFLLAINGSKRLRILLGGAAILNFIAIYFAGPLQAYVDIAFTVFGVAIYLVRKKIHRFQWTLNARTFLATAGVVIWAEFIFLMPFLGNMVPVLGNDIQVQIRGNFWIAGIKQFFAHPFFGVGPDQYGNYYEQYRTLSDLKNYPDILSNDAHSASVQTLATLGIFGTLALLFLLTLLIRSILIMWDRRIFDRRILFAFSLFIFTYLTNSFVSPIILVNKYLFWAVGGFLVGQVYRNRKKISPRALNVRVAALTSSSVLVVASLLFIQGQWNYMTHIEKYASNNQAVIDYTPSPVLPCFMYFDAEALMLNNQGNQVVLDLASKELASNPRCVSANLVFAKYAVAMGDTESLKKYAYQLHEIAPARGKSIEYGMYYATKVADQSLFDAISKIMKELNLIYVPGTTS</sequence>
<comment type="subcellular location">
    <subcellularLocation>
        <location evidence="1">Membrane</location>
        <topology evidence="1">Multi-pass membrane protein</topology>
    </subcellularLocation>
</comment>
<evidence type="ECO:0000256" key="3">
    <source>
        <dbReference type="ARBA" id="ARBA00022989"/>
    </source>
</evidence>
<accession>A0A6J5Z4Y6</accession>
<protein>
    <submittedName>
        <fullName evidence="7">Unannotated protein</fullName>
    </submittedName>
</protein>
<dbReference type="InterPro" id="IPR051533">
    <property type="entry name" value="WaaL-like"/>
</dbReference>
<dbReference type="Pfam" id="PF04932">
    <property type="entry name" value="Wzy_C"/>
    <property type="match status" value="1"/>
</dbReference>
<feature type="domain" description="O-antigen ligase-related" evidence="6">
    <location>
        <begin position="171"/>
        <end position="349"/>
    </location>
</feature>
<dbReference type="AlphaFoldDB" id="A0A6J5Z4Y6"/>
<feature type="transmembrane region" description="Helical" evidence="5">
    <location>
        <begin position="337"/>
        <end position="360"/>
    </location>
</feature>
<feature type="transmembrane region" description="Helical" evidence="5">
    <location>
        <begin position="372"/>
        <end position="392"/>
    </location>
</feature>
<dbReference type="EMBL" id="CAESAK010000074">
    <property type="protein sequence ID" value="CAB4337681.1"/>
    <property type="molecule type" value="Genomic_DNA"/>
</dbReference>
<keyword evidence="3 5" id="KW-1133">Transmembrane helix</keyword>
<keyword evidence="2 5" id="KW-0812">Transmembrane</keyword>
<feature type="transmembrane region" description="Helical" evidence="5">
    <location>
        <begin position="168"/>
        <end position="184"/>
    </location>
</feature>
<feature type="transmembrane region" description="Helical" evidence="5">
    <location>
        <begin position="427"/>
        <end position="448"/>
    </location>
</feature>
<feature type="transmembrane region" description="Helical" evidence="5">
    <location>
        <begin position="71"/>
        <end position="92"/>
    </location>
</feature>
<evidence type="ECO:0000313" key="7">
    <source>
        <dbReference type="EMBL" id="CAB4337681.1"/>
    </source>
</evidence>
<feature type="transmembrane region" description="Helical" evidence="5">
    <location>
        <begin position="128"/>
        <end position="148"/>
    </location>
</feature>
<feature type="transmembrane region" description="Helical" evidence="5">
    <location>
        <begin position="9"/>
        <end position="26"/>
    </location>
</feature>
<dbReference type="GO" id="GO:0016020">
    <property type="term" value="C:membrane"/>
    <property type="evidence" value="ECO:0007669"/>
    <property type="project" value="UniProtKB-SubCell"/>
</dbReference>
<name>A0A6J5Z4Y6_9ZZZZ</name>
<organism evidence="7">
    <name type="scientific">freshwater metagenome</name>
    <dbReference type="NCBI Taxonomy" id="449393"/>
    <lineage>
        <taxon>unclassified sequences</taxon>
        <taxon>metagenomes</taxon>
        <taxon>ecological metagenomes</taxon>
    </lineage>
</organism>
<evidence type="ECO:0000256" key="4">
    <source>
        <dbReference type="ARBA" id="ARBA00023136"/>
    </source>
</evidence>
<feature type="transmembrane region" description="Helical" evidence="5">
    <location>
        <begin position="243"/>
        <end position="265"/>
    </location>
</feature>
<dbReference type="PANTHER" id="PTHR37422">
    <property type="entry name" value="TEICHURONIC ACID BIOSYNTHESIS PROTEIN TUAE"/>
    <property type="match status" value="1"/>
</dbReference>
<reference evidence="7" key="1">
    <citation type="submission" date="2020-05" db="EMBL/GenBank/DDBJ databases">
        <authorList>
            <person name="Chiriac C."/>
            <person name="Salcher M."/>
            <person name="Ghai R."/>
            <person name="Kavagutti S V."/>
        </authorList>
    </citation>
    <scope>NUCLEOTIDE SEQUENCE</scope>
</reference>